<dbReference type="GO" id="GO:0005524">
    <property type="term" value="F:ATP binding"/>
    <property type="evidence" value="ECO:0007669"/>
    <property type="project" value="InterPro"/>
</dbReference>
<organism evidence="2 3">
    <name type="scientific">Taibaiella soli</name>
    <dbReference type="NCBI Taxonomy" id="1649169"/>
    <lineage>
        <taxon>Bacteria</taxon>
        <taxon>Pseudomonadati</taxon>
        <taxon>Bacteroidota</taxon>
        <taxon>Chitinophagia</taxon>
        <taxon>Chitinophagales</taxon>
        <taxon>Chitinophagaceae</taxon>
        <taxon>Taibaiella</taxon>
    </lineage>
</organism>
<feature type="domain" description="ATPase AAA-type core" evidence="1">
    <location>
        <begin position="46"/>
        <end position="164"/>
    </location>
</feature>
<keyword evidence="3" id="KW-1185">Reference proteome</keyword>
<sequence>MLIRFVVDNVLSFGERKEFNMLPNPRLGTLSHHKYSSGDFSYLKMASVYGANAAGKSNLVKSIALLKDLVHGEISTSRVKRTQFKLRKADLPQLLALEFLQDGIPFYYGVEITDGRISTEELYISGLGKEDRLIFERKINANSLSTLKFNEDFEKDEKSSLLKSLLEDFIQPSETALKILAQRAGEHLKEIPKAFEWFQALQVVTPNAKPGGLAHTIDTDIDFKCYAEDTIKSFGIGISELHVDKANVKEVYSDEEVDKIEEIFADIKDSNKEFVADSRGNVIAADGSEIVVKQLALKHKGKDGVVSFSLDEESDGTVRLLDLIPAFRSIFLKKKVFIIDEIERSIHPLLIKELVKRFSLDEQTQGQLIFTTHESSLLDQEIFRQDEIWFAEKNNEGVTDLYSLSDFKEHKTIDIRKGYLTGRYGAIPFLANLENLNWHGYASEKK</sequence>
<comment type="caution">
    <text evidence="2">The sequence shown here is derived from an EMBL/GenBank/DDBJ whole genome shotgun (WGS) entry which is preliminary data.</text>
</comment>
<evidence type="ECO:0000259" key="1">
    <source>
        <dbReference type="Pfam" id="PF13304"/>
    </source>
</evidence>
<dbReference type="SUPFAM" id="SSF52540">
    <property type="entry name" value="P-loop containing nucleoside triphosphate hydrolases"/>
    <property type="match status" value="1"/>
</dbReference>
<proteinExistence type="predicted"/>
<evidence type="ECO:0000313" key="3">
    <source>
        <dbReference type="Proteomes" id="UP000248745"/>
    </source>
</evidence>
<dbReference type="EMBL" id="QKTW01000024">
    <property type="protein sequence ID" value="PZF71499.1"/>
    <property type="molecule type" value="Genomic_DNA"/>
</dbReference>
<name>A0A2W2B5M1_9BACT</name>
<dbReference type="PANTHER" id="PTHR40396">
    <property type="entry name" value="ATPASE-LIKE PROTEIN"/>
    <property type="match status" value="1"/>
</dbReference>
<dbReference type="PANTHER" id="PTHR40396:SF1">
    <property type="entry name" value="ATPASE AAA-TYPE CORE DOMAIN-CONTAINING PROTEIN"/>
    <property type="match status" value="1"/>
</dbReference>
<feature type="domain" description="ATPase AAA-type core" evidence="1">
    <location>
        <begin position="267"/>
        <end position="379"/>
    </location>
</feature>
<dbReference type="InterPro" id="IPR003959">
    <property type="entry name" value="ATPase_AAA_core"/>
</dbReference>
<accession>A0A2W2B5M1</accession>
<dbReference type="OrthoDB" id="9809324at2"/>
<evidence type="ECO:0000313" key="2">
    <source>
        <dbReference type="EMBL" id="PZF71499.1"/>
    </source>
</evidence>
<reference evidence="2 3" key="1">
    <citation type="submission" date="2018-06" db="EMBL/GenBank/DDBJ databases">
        <title>Mucibacter soli gen. nov., sp. nov., a new member of the family Chitinophagaceae producing mucin.</title>
        <authorList>
            <person name="Kim M.-K."/>
            <person name="Park S."/>
            <person name="Kim T.-S."/>
            <person name="Joung Y."/>
            <person name="Han J.-H."/>
            <person name="Kim S.B."/>
        </authorList>
    </citation>
    <scope>NUCLEOTIDE SEQUENCE [LARGE SCALE GENOMIC DNA]</scope>
    <source>
        <strain evidence="2 3">R1-15</strain>
    </source>
</reference>
<dbReference type="Proteomes" id="UP000248745">
    <property type="component" value="Unassembled WGS sequence"/>
</dbReference>
<dbReference type="GO" id="GO:0016887">
    <property type="term" value="F:ATP hydrolysis activity"/>
    <property type="evidence" value="ECO:0007669"/>
    <property type="project" value="InterPro"/>
</dbReference>
<dbReference type="InterPro" id="IPR027417">
    <property type="entry name" value="P-loop_NTPase"/>
</dbReference>
<dbReference type="Gene3D" id="3.40.50.300">
    <property type="entry name" value="P-loop containing nucleotide triphosphate hydrolases"/>
    <property type="match status" value="1"/>
</dbReference>
<protein>
    <recommendedName>
        <fullName evidence="1">ATPase AAA-type core domain-containing protein</fullName>
    </recommendedName>
</protein>
<dbReference type="AlphaFoldDB" id="A0A2W2B5M1"/>
<dbReference type="Pfam" id="PF13304">
    <property type="entry name" value="AAA_21"/>
    <property type="match status" value="2"/>
</dbReference>
<gene>
    <name evidence="2" type="ORF">DN068_18200</name>
</gene>